<evidence type="ECO:0000313" key="2">
    <source>
        <dbReference type="Proteomes" id="UP000034164"/>
    </source>
</evidence>
<sequence>MLVIARFCKWRGKLPVAKRRKGFSTSQNCSMPSKRNFLKSKRLMKTAPRTLVTQYLEWKILGFWTSPLVMVRRARDQ</sequence>
<evidence type="ECO:0000313" key="1">
    <source>
        <dbReference type="EMBL" id="KKZ67343.1"/>
    </source>
</evidence>
<dbReference type="EMBL" id="LCZI01000277">
    <property type="protein sequence ID" value="KKZ67343.1"/>
    <property type="molecule type" value="Genomic_DNA"/>
</dbReference>
<accession>A0A0G2I9X3</accession>
<reference evidence="2" key="1">
    <citation type="journal article" date="2015" name="PLoS Genet.">
        <title>The dynamic genome and transcriptome of the human fungal pathogen Blastomyces and close relative Emmonsia.</title>
        <authorList>
            <person name="Munoz J.F."/>
            <person name="Gauthier G.M."/>
            <person name="Desjardins C.A."/>
            <person name="Gallo J.E."/>
            <person name="Holder J."/>
            <person name="Sullivan T.D."/>
            <person name="Marty A.J."/>
            <person name="Carmen J.C."/>
            <person name="Chen Z."/>
            <person name="Ding L."/>
            <person name="Gujja S."/>
            <person name="Magrini V."/>
            <person name="Misas E."/>
            <person name="Mitreva M."/>
            <person name="Priest M."/>
            <person name="Saif S."/>
            <person name="Whiston E.A."/>
            <person name="Young S."/>
            <person name="Zeng Q."/>
            <person name="Goldman W.E."/>
            <person name="Mardis E.R."/>
            <person name="Taylor J.W."/>
            <person name="McEwen J.G."/>
            <person name="Clay O.K."/>
            <person name="Klein B.S."/>
            <person name="Cuomo C.A."/>
        </authorList>
    </citation>
    <scope>NUCLEOTIDE SEQUENCE [LARGE SCALE GENOMIC DNA]</scope>
    <source>
        <strain evidence="2">UAMH 3008</strain>
    </source>
</reference>
<dbReference type="VEuPathDB" id="FungiDB:EMCG_06972"/>
<proteinExistence type="predicted"/>
<name>A0A0G2I9X3_9EURO</name>
<gene>
    <name evidence="1" type="ORF">EMCG_06972</name>
</gene>
<dbReference type="Proteomes" id="UP000034164">
    <property type="component" value="Unassembled WGS sequence"/>
</dbReference>
<comment type="caution">
    <text evidence="1">The sequence shown here is derived from an EMBL/GenBank/DDBJ whole genome shotgun (WGS) entry which is preliminary data.</text>
</comment>
<organism evidence="1 2">
    <name type="scientific">[Emmonsia] crescens</name>
    <dbReference type="NCBI Taxonomy" id="73230"/>
    <lineage>
        <taxon>Eukaryota</taxon>
        <taxon>Fungi</taxon>
        <taxon>Dikarya</taxon>
        <taxon>Ascomycota</taxon>
        <taxon>Pezizomycotina</taxon>
        <taxon>Eurotiomycetes</taxon>
        <taxon>Eurotiomycetidae</taxon>
        <taxon>Onygenales</taxon>
        <taxon>Ajellomycetaceae</taxon>
        <taxon>Emergomyces</taxon>
    </lineage>
</organism>
<dbReference type="AlphaFoldDB" id="A0A0G2I9X3"/>
<protein>
    <submittedName>
        <fullName evidence="1">Uncharacterized protein</fullName>
    </submittedName>
</protein>